<evidence type="ECO:0000313" key="9">
    <source>
        <dbReference type="EMBL" id="ATC63631.1"/>
    </source>
</evidence>
<evidence type="ECO:0000259" key="8">
    <source>
        <dbReference type="PROSITE" id="PS51007"/>
    </source>
</evidence>
<keyword evidence="5 6" id="KW-0408">Iron</keyword>
<feature type="domain" description="Cytochrome c" evidence="8">
    <location>
        <begin position="26"/>
        <end position="125"/>
    </location>
</feature>
<dbReference type="InterPro" id="IPR009056">
    <property type="entry name" value="Cyt_c-like_dom"/>
</dbReference>
<gene>
    <name evidence="9" type="ORF">CMV30_06525</name>
</gene>
<evidence type="ECO:0000256" key="5">
    <source>
        <dbReference type="ARBA" id="ARBA00023004"/>
    </source>
</evidence>
<keyword evidence="1" id="KW-0813">Transport</keyword>
<dbReference type="PRINTS" id="PR00604">
    <property type="entry name" value="CYTCHRMECIAB"/>
</dbReference>
<keyword evidence="2 6" id="KW-0349">Heme</keyword>
<evidence type="ECO:0000256" key="6">
    <source>
        <dbReference type="PROSITE-ProRule" id="PRU00433"/>
    </source>
</evidence>
<dbReference type="PROSITE" id="PS51007">
    <property type="entry name" value="CYTC"/>
    <property type="match status" value="1"/>
</dbReference>
<dbReference type="KEGG" id="vbh:CMV30_06525"/>
<organism evidence="9 10">
    <name type="scientific">Nibricoccus aquaticus</name>
    <dbReference type="NCBI Taxonomy" id="2576891"/>
    <lineage>
        <taxon>Bacteria</taxon>
        <taxon>Pseudomonadati</taxon>
        <taxon>Verrucomicrobiota</taxon>
        <taxon>Opitutia</taxon>
        <taxon>Opitutales</taxon>
        <taxon>Opitutaceae</taxon>
        <taxon>Nibricoccus</taxon>
    </lineage>
</organism>
<dbReference type="RefSeq" id="WP_096055263.1">
    <property type="nucleotide sequence ID" value="NZ_CP023344.1"/>
</dbReference>
<dbReference type="SUPFAM" id="SSF46626">
    <property type="entry name" value="Cytochrome c"/>
    <property type="match status" value="1"/>
</dbReference>
<evidence type="ECO:0000256" key="1">
    <source>
        <dbReference type="ARBA" id="ARBA00022448"/>
    </source>
</evidence>
<dbReference type="GO" id="GO:0009055">
    <property type="term" value="F:electron transfer activity"/>
    <property type="evidence" value="ECO:0007669"/>
    <property type="project" value="InterPro"/>
</dbReference>
<sequence>MPTSPRILAPLLLALVLPAAASAADGNPAKGRRTFAAQCAACHATTADNRITGPALLGVAGRTAGTLDGFAFSDAMKKSALTWDAPTLDKYLAAPTTVVPGTTMALAVPNAATRADLIAFLNTLTPAAPAPPAPAAPAK</sequence>
<evidence type="ECO:0000256" key="3">
    <source>
        <dbReference type="ARBA" id="ARBA00022723"/>
    </source>
</evidence>
<dbReference type="Gene3D" id="1.10.760.10">
    <property type="entry name" value="Cytochrome c-like domain"/>
    <property type="match status" value="1"/>
</dbReference>
<reference evidence="9 10" key="1">
    <citation type="submission" date="2017-09" db="EMBL/GenBank/DDBJ databases">
        <title>Complete genome sequence of Verrucomicrobial strain HZ-65, isolated from freshwater.</title>
        <authorList>
            <person name="Choi A."/>
        </authorList>
    </citation>
    <scope>NUCLEOTIDE SEQUENCE [LARGE SCALE GENOMIC DNA]</scope>
    <source>
        <strain evidence="9 10">HZ-65</strain>
    </source>
</reference>
<feature type="signal peptide" evidence="7">
    <location>
        <begin position="1"/>
        <end position="23"/>
    </location>
</feature>
<dbReference type="PANTHER" id="PTHR11961">
    <property type="entry name" value="CYTOCHROME C"/>
    <property type="match status" value="1"/>
</dbReference>
<evidence type="ECO:0000256" key="4">
    <source>
        <dbReference type="ARBA" id="ARBA00022982"/>
    </source>
</evidence>
<keyword evidence="7" id="KW-0732">Signal</keyword>
<dbReference type="GO" id="GO:0020037">
    <property type="term" value="F:heme binding"/>
    <property type="evidence" value="ECO:0007669"/>
    <property type="project" value="InterPro"/>
</dbReference>
<name>A0A290QH02_9BACT</name>
<dbReference type="GO" id="GO:0046872">
    <property type="term" value="F:metal ion binding"/>
    <property type="evidence" value="ECO:0007669"/>
    <property type="project" value="UniProtKB-KW"/>
</dbReference>
<dbReference type="Pfam" id="PF00034">
    <property type="entry name" value="Cytochrom_C"/>
    <property type="match status" value="1"/>
</dbReference>
<evidence type="ECO:0000256" key="7">
    <source>
        <dbReference type="SAM" id="SignalP"/>
    </source>
</evidence>
<proteinExistence type="predicted"/>
<dbReference type="Proteomes" id="UP000217265">
    <property type="component" value="Chromosome"/>
</dbReference>
<dbReference type="EMBL" id="CP023344">
    <property type="protein sequence ID" value="ATC63631.1"/>
    <property type="molecule type" value="Genomic_DNA"/>
</dbReference>
<keyword evidence="10" id="KW-1185">Reference proteome</keyword>
<keyword evidence="4" id="KW-0249">Electron transport</keyword>
<evidence type="ECO:0000256" key="2">
    <source>
        <dbReference type="ARBA" id="ARBA00022617"/>
    </source>
</evidence>
<accession>A0A290QH02</accession>
<dbReference type="InterPro" id="IPR002327">
    <property type="entry name" value="Cyt_c_1A/1B"/>
</dbReference>
<keyword evidence="3 6" id="KW-0479">Metal-binding</keyword>
<evidence type="ECO:0000313" key="10">
    <source>
        <dbReference type="Proteomes" id="UP000217265"/>
    </source>
</evidence>
<protein>
    <recommendedName>
        <fullName evidence="8">Cytochrome c domain-containing protein</fullName>
    </recommendedName>
</protein>
<feature type="chain" id="PRO_5013194288" description="Cytochrome c domain-containing protein" evidence="7">
    <location>
        <begin position="24"/>
        <end position="139"/>
    </location>
</feature>
<dbReference type="AlphaFoldDB" id="A0A290QH02"/>
<dbReference type="InterPro" id="IPR036909">
    <property type="entry name" value="Cyt_c-like_dom_sf"/>
</dbReference>
<dbReference type="OrthoDB" id="9770043at2"/>